<reference evidence="2" key="1">
    <citation type="journal article" date="2012" name="MBio">
        <title>Comparative genome analysis of Trichophyton rubrum and related dermatophytes reveals candidate genes involved in infection.</title>
        <authorList>
            <person name="Martinez D.A."/>
            <person name="Oliver B.G."/>
            <person name="Graeser Y."/>
            <person name="Goldberg J.M."/>
            <person name="Li W."/>
            <person name="Martinez-Rossi N.M."/>
            <person name="Monod M."/>
            <person name="Shelest E."/>
            <person name="Barton R.C."/>
            <person name="Birch E."/>
            <person name="Brakhage A.A."/>
            <person name="Chen Z."/>
            <person name="Gurr S.J."/>
            <person name="Heiman D."/>
            <person name="Heitman J."/>
            <person name="Kosti I."/>
            <person name="Rossi A."/>
            <person name="Saif S."/>
            <person name="Samalova M."/>
            <person name="Saunders C.W."/>
            <person name="Shea T."/>
            <person name="Summerbell R.C."/>
            <person name="Xu J."/>
            <person name="Young S."/>
            <person name="Zeng Q."/>
            <person name="Birren B.W."/>
            <person name="Cuomo C.A."/>
            <person name="White T.C."/>
        </authorList>
    </citation>
    <scope>NUCLEOTIDE SEQUENCE [LARGE SCALE GENOMIC DNA]</scope>
    <source>
        <strain evidence="2">ATCC MYA-4606 / CBS 127.97</strain>
    </source>
</reference>
<gene>
    <name evidence="1" type="ORF">TEQG_02718</name>
</gene>
<organism evidence="1 2">
    <name type="scientific">Trichophyton equinum (strain ATCC MYA-4606 / CBS 127.97)</name>
    <name type="common">Horse ringworm fungus</name>
    <dbReference type="NCBI Taxonomy" id="559882"/>
    <lineage>
        <taxon>Eukaryota</taxon>
        <taxon>Fungi</taxon>
        <taxon>Dikarya</taxon>
        <taxon>Ascomycota</taxon>
        <taxon>Pezizomycotina</taxon>
        <taxon>Eurotiomycetes</taxon>
        <taxon>Eurotiomycetidae</taxon>
        <taxon>Onygenales</taxon>
        <taxon>Arthrodermataceae</taxon>
        <taxon>Trichophyton</taxon>
    </lineage>
</organism>
<keyword evidence="2" id="KW-1185">Reference proteome</keyword>
<sequence>MDASVPQPVRRFREQRENTLFNWLNPNRIGDSILVSILKFMGKCRAYRGQ</sequence>
<dbReference type="AlphaFoldDB" id="F2PP69"/>
<dbReference type="EMBL" id="DS995728">
    <property type="protein sequence ID" value="EGE03687.1"/>
    <property type="molecule type" value="Genomic_DNA"/>
</dbReference>
<name>F2PP69_TRIEC</name>
<proteinExistence type="predicted"/>
<protein>
    <submittedName>
        <fullName evidence="1">Uncharacterized protein</fullName>
    </submittedName>
</protein>
<evidence type="ECO:0000313" key="1">
    <source>
        <dbReference type="EMBL" id="EGE03687.1"/>
    </source>
</evidence>
<dbReference type="HOGENOM" id="CLU_3126088_0_0_1"/>
<dbReference type="Proteomes" id="UP000009169">
    <property type="component" value="Unassembled WGS sequence"/>
</dbReference>
<evidence type="ECO:0000313" key="2">
    <source>
        <dbReference type="Proteomes" id="UP000009169"/>
    </source>
</evidence>
<accession>F2PP69</accession>
<dbReference type="VEuPathDB" id="FungiDB:TEQG_02718"/>